<sequence>MQGSGAALTRARRVVAAASITAVFAAVLAACAGSADPGASGAGDDTIALLLPDAKTARYETFDRPLFEARVAELGDYDVLYSNADQDAAKQQQQAESALAAGTGVLVLDPVDANAAVSIVNSANAKGVPVVSYDRLVAGGDLAYYISFDNEKVGLLQAAAFVEGVGDAAAGEGILMVNGSPTDSNAALFKRGAHSVIDDSGLRVLAEYDTPGWNPEKAQEWVAGQIAQHGDAITGVYAANDATAGGAIAALRVANVDPLPVVTGQDAELSAIQRILTGDQYMTVYKAIKPQAELAAEVAVALLRGEEVTAPMEIDGTPTTLLEPVAVTVDNIMETVVADGFWSVDDICTPAYADACEAAGIG</sequence>
<dbReference type="RefSeq" id="WP_168910897.1">
    <property type="nucleotide sequence ID" value="NZ_JABACI010000001.1"/>
</dbReference>
<comment type="caution">
    <text evidence="5">The sequence shown here is derived from an EMBL/GenBank/DDBJ whole genome shotgun (WGS) entry which is preliminary data.</text>
</comment>
<protein>
    <submittedName>
        <fullName evidence="5">Sugar ABC transporter substrate-binding protein</fullName>
    </submittedName>
</protein>
<evidence type="ECO:0000259" key="4">
    <source>
        <dbReference type="Pfam" id="PF13407"/>
    </source>
</evidence>
<dbReference type="EMBL" id="JABACI010000001">
    <property type="protein sequence ID" value="NLP82381.1"/>
    <property type="molecule type" value="Genomic_DNA"/>
</dbReference>
<dbReference type="PANTHER" id="PTHR30036">
    <property type="entry name" value="D-XYLOSE-BINDING PERIPLASMIC PROTEIN"/>
    <property type="match status" value="1"/>
</dbReference>
<reference evidence="5 6" key="1">
    <citation type="submission" date="2020-04" db="EMBL/GenBank/DDBJ databases">
        <title>CFH 90308 Microbacterium sp.</title>
        <authorList>
            <person name="Nie G."/>
            <person name="Ming H."/>
            <person name="Xia T."/>
        </authorList>
    </citation>
    <scope>NUCLEOTIDE SEQUENCE [LARGE SCALE GENOMIC DNA]</scope>
    <source>
        <strain evidence="5 6">CFH 90308</strain>
    </source>
</reference>
<keyword evidence="2 3" id="KW-0732">Signal</keyword>
<comment type="subcellular location">
    <subcellularLocation>
        <location evidence="1">Cell envelope</location>
    </subcellularLocation>
</comment>
<feature type="chain" id="PRO_5047347275" evidence="3">
    <location>
        <begin position="26"/>
        <end position="362"/>
    </location>
</feature>
<evidence type="ECO:0000256" key="3">
    <source>
        <dbReference type="SAM" id="SignalP"/>
    </source>
</evidence>
<evidence type="ECO:0000256" key="1">
    <source>
        <dbReference type="ARBA" id="ARBA00004196"/>
    </source>
</evidence>
<dbReference type="Proteomes" id="UP001429745">
    <property type="component" value="Unassembled WGS sequence"/>
</dbReference>
<gene>
    <name evidence="5" type="ORF">HF576_00815</name>
</gene>
<evidence type="ECO:0000313" key="5">
    <source>
        <dbReference type="EMBL" id="NLP82381.1"/>
    </source>
</evidence>
<dbReference type="Pfam" id="PF13407">
    <property type="entry name" value="Peripla_BP_4"/>
    <property type="match status" value="1"/>
</dbReference>
<dbReference type="InterPro" id="IPR028082">
    <property type="entry name" value="Peripla_BP_I"/>
</dbReference>
<dbReference type="InterPro" id="IPR025997">
    <property type="entry name" value="SBP_2_dom"/>
</dbReference>
<name>A0ABX1K5U7_9MICO</name>
<dbReference type="PANTHER" id="PTHR30036:SF1">
    <property type="entry name" value="D-XYLOSE-BINDING PERIPLASMIC PROTEIN"/>
    <property type="match status" value="1"/>
</dbReference>
<feature type="domain" description="Periplasmic binding protein" evidence="4">
    <location>
        <begin position="47"/>
        <end position="307"/>
    </location>
</feature>
<dbReference type="SUPFAM" id="SSF53822">
    <property type="entry name" value="Periplasmic binding protein-like I"/>
    <property type="match status" value="1"/>
</dbReference>
<dbReference type="InterPro" id="IPR050555">
    <property type="entry name" value="Bact_Solute-Bind_Prot2"/>
</dbReference>
<evidence type="ECO:0000313" key="6">
    <source>
        <dbReference type="Proteomes" id="UP001429745"/>
    </source>
</evidence>
<dbReference type="Gene3D" id="3.40.50.2300">
    <property type="match status" value="2"/>
</dbReference>
<keyword evidence="6" id="KW-1185">Reference proteome</keyword>
<proteinExistence type="predicted"/>
<accession>A0ABX1K5U7</accession>
<feature type="signal peptide" evidence="3">
    <location>
        <begin position="1"/>
        <end position="25"/>
    </location>
</feature>
<organism evidence="5 6">
    <name type="scientific">Microbacterium salsuginis</name>
    <dbReference type="NCBI Taxonomy" id="2722803"/>
    <lineage>
        <taxon>Bacteria</taxon>
        <taxon>Bacillati</taxon>
        <taxon>Actinomycetota</taxon>
        <taxon>Actinomycetes</taxon>
        <taxon>Micrococcales</taxon>
        <taxon>Microbacteriaceae</taxon>
        <taxon>Microbacterium</taxon>
    </lineage>
</organism>
<evidence type="ECO:0000256" key="2">
    <source>
        <dbReference type="ARBA" id="ARBA00022729"/>
    </source>
</evidence>